<dbReference type="RefSeq" id="WP_367966671.1">
    <property type="nucleotide sequence ID" value="NZ_JBAKFJ010000001.1"/>
</dbReference>
<comment type="caution">
    <text evidence="2">The sequence shown here is derived from an EMBL/GenBank/DDBJ whole genome shotgun (WGS) entry which is preliminary data.</text>
</comment>
<organism evidence="2 3">
    <name type="scientific">Spiribacter onubensis</name>
    <dbReference type="NCBI Taxonomy" id="3122420"/>
    <lineage>
        <taxon>Bacteria</taxon>
        <taxon>Pseudomonadati</taxon>
        <taxon>Pseudomonadota</taxon>
        <taxon>Gammaproteobacteria</taxon>
        <taxon>Chromatiales</taxon>
        <taxon>Ectothiorhodospiraceae</taxon>
        <taxon>Spiribacter</taxon>
    </lineage>
</organism>
<reference evidence="2 3" key="1">
    <citation type="submission" date="2024-02" db="EMBL/GenBank/DDBJ databases">
        <title>New especies of Spiribacter isolated from saline water.</title>
        <authorList>
            <person name="Leon M.J."/>
            <person name="De La Haba R."/>
            <person name="Sanchez-Porro C."/>
            <person name="Ventosa A."/>
        </authorList>
    </citation>
    <scope>NUCLEOTIDE SEQUENCE [LARGE SCALE GENOMIC DNA]</scope>
    <source>
        <strain evidence="3">ag22IC4-227</strain>
    </source>
</reference>
<keyword evidence="3" id="KW-1185">Reference proteome</keyword>
<protein>
    <recommendedName>
        <fullName evidence="4">Outer membrane protein beta-barrel domain-containing protein</fullName>
    </recommendedName>
</protein>
<evidence type="ECO:0008006" key="4">
    <source>
        <dbReference type="Google" id="ProtNLM"/>
    </source>
</evidence>
<proteinExistence type="predicted"/>
<sequence length="192" mass="21042">MSLKYMTGKLLAAVTLTLVTAPVVHAQSPDWRLGLQPELELTSHLSERLDIRFGVNRESPEIGMARRTAFSLVDESMQFSALVDWSLHESGLRMTGGALYGEELLDADSFSMPGLDTEDMRTYLGVGWDNDLGTQGRLGLSLDMGLTFEGVADTLDSGRPSPSAAADRTMLGDTFESFRYTPSFSAGVEYRF</sequence>
<gene>
    <name evidence="2" type="ORF">V6X64_04165</name>
</gene>
<evidence type="ECO:0000313" key="2">
    <source>
        <dbReference type="EMBL" id="MEX0386193.1"/>
    </source>
</evidence>
<dbReference type="Proteomes" id="UP001556653">
    <property type="component" value="Unassembled WGS sequence"/>
</dbReference>
<dbReference type="Gene3D" id="2.40.160.170">
    <property type="match status" value="1"/>
</dbReference>
<name>A0ABV3S7S9_9GAMM</name>
<keyword evidence="1" id="KW-0732">Signal</keyword>
<accession>A0ABV3S7S9</accession>
<feature type="signal peptide" evidence="1">
    <location>
        <begin position="1"/>
        <end position="26"/>
    </location>
</feature>
<dbReference type="EMBL" id="JBAKFJ010000001">
    <property type="protein sequence ID" value="MEX0386193.1"/>
    <property type="molecule type" value="Genomic_DNA"/>
</dbReference>
<evidence type="ECO:0000313" key="3">
    <source>
        <dbReference type="Proteomes" id="UP001556653"/>
    </source>
</evidence>
<evidence type="ECO:0000256" key="1">
    <source>
        <dbReference type="SAM" id="SignalP"/>
    </source>
</evidence>
<feature type="chain" id="PRO_5046593558" description="Outer membrane protein beta-barrel domain-containing protein" evidence="1">
    <location>
        <begin position="27"/>
        <end position="192"/>
    </location>
</feature>